<protein>
    <submittedName>
        <fullName evidence="2">Uncharacterized protein</fullName>
    </submittedName>
</protein>
<gene>
    <name evidence="2" type="ORF">AQI88_03090</name>
</gene>
<dbReference type="AlphaFoldDB" id="A0A101NS57"/>
<evidence type="ECO:0000313" key="3">
    <source>
        <dbReference type="Proteomes" id="UP000054241"/>
    </source>
</evidence>
<organism evidence="2 3">
    <name type="scientific">Streptomyces cellostaticus</name>
    <dbReference type="NCBI Taxonomy" id="67285"/>
    <lineage>
        <taxon>Bacteria</taxon>
        <taxon>Bacillati</taxon>
        <taxon>Actinomycetota</taxon>
        <taxon>Actinomycetes</taxon>
        <taxon>Kitasatosporales</taxon>
        <taxon>Streptomycetaceae</taxon>
        <taxon>Streptomyces</taxon>
    </lineage>
</organism>
<dbReference type="STRING" id="67285.AQI88_03090"/>
<proteinExistence type="predicted"/>
<reference evidence="2 3" key="1">
    <citation type="submission" date="2015-10" db="EMBL/GenBank/DDBJ databases">
        <title>Draft genome sequence of Streptomyces cellostaticus DSM 40189, type strain for the species Streptomyces cellostaticus.</title>
        <authorList>
            <person name="Ruckert C."/>
            <person name="Winkler A."/>
            <person name="Kalinowski J."/>
            <person name="Kampfer P."/>
            <person name="Glaeser S."/>
        </authorList>
    </citation>
    <scope>NUCLEOTIDE SEQUENCE [LARGE SCALE GENOMIC DNA]</scope>
    <source>
        <strain evidence="2 3">DSM 40189</strain>
    </source>
</reference>
<dbReference type="Proteomes" id="UP000054241">
    <property type="component" value="Unassembled WGS sequence"/>
</dbReference>
<evidence type="ECO:0000256" key="1">
    <source>
        <dbReference type="SAM" id="MobiDB-lite"/>
    </source>
</evidence>
<keyword evidence="3" id="KW-1185">Reference proteome</keyword>
<sequence>MVAASGWAWWAGHDSGPRYGLQAAGRAPGPACAGLAGRRPGRLDGHGREQVGVTGAQAWGSGAVTARCGVTSPGPSADPCVSVNGVDRLLEQARSRQAGRPPRAAVALYAARAAGAARAQAACTSSSSFRPVSRVSARYSTSEVPRPTAQP</sequence>
<dbReference type="InterPro" id="IPR021903">
    <property type="entry name" value="DUF3515"/>
</dbReference>
<feature type="compositionally biased region" description="Polar residues" evidence="1">
    <location>
        <begin position="138"/>
        <end position="151"/>
    </location>
</feature>
<name>A0A101NS57_9ACTN</name>
<feature type="compositionally biased region" description="Low complexity" evidence="1">
    <location>
        <begin position="124"/>
        <end position="136"/>
    </location>
</feature>
<feature type="region of interest" description="Disordered" evidence="1">
    <location>
        <begin position="124"/>
        <end position="151"/>
    </location>
</feature>
<dbReference type="RefSeq" id="WP_066991243.1">
    <property type="nucleotide sequence ID" value="NZ_BNDU01000004.1"/>
</dbReference>
<comment type="caution">
    <text evidence="2">The sequence shown here is derived from an EMBL/GenBank/DDBJ whole genome shotgun (WGS) entry which is preliminary data.</text>
</comment>
<dbReference type="Pfam" id="PF12028">
    <property type="entry name" value="DUF3515"/>
    <property type="match status" value="1"/>
</dbReference>
<evidence type="ECO:0000313" key="2">
    <source>
        <dbReference type="EMBL" id="KUM98383.1"/>
    </source>
</evidence>
<accession>A0A101NS57</accession>
<dbReference type="EMBL" id="LMWL01000005">
    <property type="protein sequence ID" value="KUM98383.1"/>
    <property type="molecule type" value="Genomic_DNA"/>
</dbReference>